<dbReference type="OrthoDB" id="10276308at2759"/>
<feature type="region of interest" description="Disordered" evidence="1">
    <location>
        <begin position="1"/>
        <end position="33"/>
    </location>
</feature>
<organism evidence="2 3">
    <name type="scientific">Exophiala mesophila</name>
    <name type="common">Black yeast-like fungus</name>
    <dbReference type="NCBI Taxonomy" id="212818"/>
    <lineage>
        <taxon>Eukaryota</taxon>
        <taxon>Fungi</taxon>
        <taxon>Dikarya</taxon>
        <taxon>Ascomycota</taxon>
        <taxon>Pezizomycotina</taxon>
        <taxon>Eurotiomycetes</taxon>
        <taxon>Chaetothyriomycetidae</taxon>
        <taxon>Chaetothyriales</taxon>
        <taxon>Herpotrichiellaceae</taxon>
        <taxon>Exophiala</taxon>
    </lineage>
</organism>
<name>A0A438N5N0_EXOME</name>
<gene>
    <name evidence="2" type="ORF">B0A52_03385</name>
</gene>
<dbReference type="AlphaFoldDB" id="A0A438N5N0"/>
<evidence type="ECO:0000313" key="2">
    <source>
        <dbReference type="EMBL" id="RVX71020.1"/>
    </source>
</evidence>
<reference evidence="2 3" key="1">
    <citation type="submission" date="2017-03" db="EMBL/GenBank/DDBJ databases">
        <title>Genomes of endolithic fungi from Antarctica.</title>
        <authorList>
            <person name="Coleine C."/>
            <person name="Masonjones S."/>
            <person name="Stajich J.E."/>
        </authorList>
    </citation>
    <scope>NUCLEOTIDE SEQUENCE [LARGE SCALE GENOMIC DNA]</scope>
    <source>
        <strain evidence="2 3">CCFEE 6314</strain>
    </source>
</reference>
<proteinExistence type="predicted"/>
<feature type="compositionally biased region" description="Polar residues" evidence="1">
    <location>
        <begin position="382"/>
        <end position="395"/>
    </location>
</feature>
<evidence type="ECO:0000313" key="3">
    <source>
        <dbReference type="Proteomes" id="UP000288859"/>
    </source>
</evidence>
<comment type="caution">
    <text evidence="2">The sequence shown here is derived from an EMBL/GenBank/DDBJ whole genome shotgun (WGS) entry which is preliminary data.</text>
</comment>
<dbReference type="Proteomes" id="UP000288859">
    <property type="component" value="Unassembled WGS sequence"/>
</dbReference>
<dbReference type="VEuPathDB" id="FungiDB:PV10_06013"/>
<dbReference type="EMBL" id="NAJM01000019">
    <property type="protein sequence ID" value="RVX71020.1"/>
    <property type="molecule type" value="Genomic_DNA"/>
</dbReference>
<evidence type="ECO:0000256" key="1">
    <source>
        <dbReference type="SAM" id="MobiDB-lite"/>
    </source>
</evidence>
<sequence length="395" mass="45546">MTKPWPQDWQRTYPLPEVGAPAGTQHANGTITGGTPAEVMLNIISFLTPVPERENDLFSDREPVGGWHARNVVHAHLGAFRIAMAEDFTSMTTFLIDRKDQPTNPGPTIFLHSTRSSEGFAQYLRNLSPEKASQIRHIALIDYNTYITRPGEREDALKIFERRVLRPFMHKMALESVGIFHCMRCYRMNDRWFGPFAVNHWPSQTEVHDPTTNRNSQGSHWMEFEIRVKSMTSGPGRTTVNDFNVERTSTRKGPYPQILRSWQDKRVDLLANALGVDSAPLRSELDNHRGDSAALYQAHNFPDPGLDDGIGDPNDPMNPTTRQMAAYIRHVRLIFRRKRKITQRDINRVQRYWRRSFNLPRPDLSKPRYNLRARQRPHSYANPGTRNQQQASKIV</sequence>
<feature type="region of interest" description="Disordered" evidence="1">
    <location>
        <begin position="364"/>
        <end position="395"/>
    </location>
</feature>
<accession>A0A438N5N0</accession>
<protein>
    <submittedName>
        <fullName evidence="2">Uncharacterized protein</fullName>
    </submittedName>
</protein>